<dbReference type="KEGG" id="mpp:MICPUCDRAFT_23095"/>
<reference evidence="8 9" key="1">
    <citation type="journal article" date="2009" name="Science">
        <title>Green evolution and dynamic adaptations revealed by genomes of the marine picoeukaryotes Micromonas.</title>
        <authorList>
            <person name="Worden A.Z."/>
            <person name="Lee J.H."/>
            <person name="Mock T."/>
            <person name="Rouze P."/>
            <person name="Simmons M.P."/>
            <person name="Aerts A.L."/>
            <person name="Allen A.E."/>
            <person name="Cuvelier M.L."/>
            <person name="Derelle E."/>
            <person name="Everett M.V."/>
            <person name="Foulon E."/>
            <person name="Grimwood J."/>
            <person name="Gundlach H."/>
            <person name="Henrissat B."/>
            <person name="Napoli C."/>
            <person name="McDonald S.M."/>
            <person name="Parker M.S."/>
            <person name="Rombauts S."/>
            <person name="Salamov A."/>
            <person name="Von Dassow P."/>
            <person name="Badger J.H."/>
            <person name="Coutinho P.M."/>
            <person name="Demir E."/>
            <person name="Dubchak I."/>
            <person name="Gentemann C."/>
            <person name="Eikrem W."/>
            <person name="Gready J.E."/>
            <person name="John U."/>
            <person name="Lanier W."/>
            <person name="Lindquist E.A."/>
            <person name="Lucas S."/>
            <person name="Mayer K.F."/>
            <person name="Moreau H."/>
            <person name="Not F."/>
            <person name="Otillar R."/>
            <person name="Panaud O."/>
            <person name="Pangilinan J."/>
            <person name="Paulsen I."/>
            <person name="Piegu B."/>
            <person name="Poliakov A."/>
            <person name="Robbens S."/>
            <person name="Schmutz J."/>
            <person name="Toulza E."/>
            <person name="Wyss T."/>
            <person name="Zelensky A."/>
            <person name="Zhou K."/>
            <person name="Armbrust E.V."/>
            <person name="Bhattacharya D."/>
            <person name="Goodenough U.W."/>
            <person name="Van de Peer Y."/>
            <person name="Grigoriev I.V."/>
        </authorList>
    </citation>
    <scope>NUCLEOTIDE SEQUENCE [LARGE SCALE GENOMIC DNA]</scope>
    <source>
        <strain evidence="8 9">CCMP1545</strain>
    </source>
</reference>
<dbReference type="PROSITE" id="PS00444">
    <property type="entry name" value="POLYPRENYL_SYNTHASE_2"/>
    <property type="match status" value="1"/>
</dbReference>
<proteinExistence type="inferred from homology"/>
<gene>
    <name evidence="8" type="ORF">MICPUCDRAFT_23095</name>
</gene>
<dbReference type="Pfam" id="PF00348">
    <property type="entry name" value="polyprenyl_synt"/>
    <property type="match status" value="1"/>
</dbReference>
<dbReference type="GO" id="GO:0008299">
    <property type="term" value="P:isoprenoid biosynthetic process"/>
    <property type="evidence" value="ECO:0007669"/>
    <property type="project" value="UniProtKB-KW"/>
</dbReference>
<dbReference type="GO" id="GO:0009507">
    <property type="term" value="C:chloroplast"/>
    <property type="evidence" value="ECO:0007669"/>
    <property type="project" value="TreeGrafter"/>
</dbReference>
<keyword evidence="4" id="KW-0479">Metal-binding</keyword>
<dbReference type="SFLD" id="SFLDS00005">
    <property type="entry name" value="Isoprenoid_Synthase_Type_I"/>
    <property type="match status" value="1"/>
</dbReference>
<dbReference type="InterPro" id="IPR008949">
    <property type="entry name" value="Isoprenoid_synthase_dom_sf"/>
</dbReference>
<evidence type="ECO:0000256" key="4">
    <source>
        <dbReference type="ARBA" id="ARBA00022723"/>
    </source>
</evidence>
<sequence>MDIDAITAPVMADMEQMRMNLRDIVGRKNPLLLAAADQIFGAGGKRLRPVLVFLVARSTAQLMDMPEITDRQRRLAEITEMIHTASLVHDDVLDDCDTRRGAQTIHTLYGTRVAILAGDFLFAQSSWYLANLDNLEVIKLISQVIADFADGEISQAGALFNCDVTLEGYLEKSHNKTASLIAASCKSAAVFSEVSEDIKVDMYEYGKHLGLAFQVVDDILDFTQTEEQLGKPQGQDLASGNLTAPTIFALRRDASLRALVESQFKTEGDLEKAIAIVNEVGIEDARTLAREEADMALAALKGLPEGEAKQSLVDMVQYILERIY</sequence>
<keyword evidence="6" id="KW-0414">Isoprene biosynthesis</keyword>
<dbReference type="InterPro" id="IPR033749">
    <property type="entry name" value="Polyprenyl_synt_CS"/>
</dbReference>
<dbReference type="EMBL" id="GG663750">
    <property type="protein sequence ID" value="EEH51833.1"/>
    <property type="molecule type" value="Genomic_DNA"/>
</dbReference>
<protein>
    <submittedName>
        <fullName evidence="8">Predicted protein</fullName>
    </submittedName>
</protein>
<keyword evidence="5" id="KW-0460">Magnesium</keyword>
<evidence type="ECO:0000256" key="5">
    <source>
        <dbReference type="ARBA" id="ARBA00022842"/>
    </source>
</evidence>
<dbReference type="PROSITE" id="PS00723">
    <property type="entry name" value="POLYPRENYL_SYNTHASE_1"/>
    <property type="match status" value="1"/>
</dbReference>
<evidence type="ECO:0000256" key="6">
    <source>
        <dbReference type="ARBA" id="ARBA00023229"/>
    </source>
</evidence>
<dbReference type="OMA" id="GKQMRPM"/>
<dbReference type="PANTHER" id="PTHR12001:SF69">
    <property type="entry name" value="ALL TRANS-POLYPRENYL-DIPHOSPHATE SYNTHASE PDSS1"/>
    <property type="match status" value="1"/>
</dbReference>
<dbReference type="GO" id="GO:0046872">
    <property type="term" value="F:metal ion binding"/>
    <property type="evidence" value="ECO:0007669"/>
    <property type="project" value="UniProtKB-KW"/>
</dbReference>
<dbReference type="SUPFAM" id="SSF48576">
    <property type="entry name" value="Terpenoid synthases"/>
    <property type="match status" value="1"/>
</dbReference>
<organism evidence="9">
    <name type="scientific">Micromonas pusilla (strain CCMP1545)</name>
    <name type="common">Picoplanktonic green alga</name>
    <dbReference type="NCBI Taxonomy" id="564608"/>
    <lineage>
        <taxon>Eukaryota</taxon>
        <taxon>Viridiplantae</taxon>
        <taxon>Chlorophyta</taxon>
        <taxon>Mamiellophyceae</taxon>
        <taxon>Mamiellales</taxon>
        <taxon>Mamiellaceae</taxon>
        <taxon>Micromonas</taxon>
    </lineage>
</organism>
<dbReference type="RefSeq" id="XP_003064211.1">
    <property type="nucleotide sequence ID" value="XM_003064165.1"/>
</dbReference>
<evidence type="ECO:0000256" key="3">
    <source>
        <dbReference type="ARBA" id="ARBA00022679"/>
    </source>
</evidence>
<evidence type="ECO:0000256" key="7">
    <source>
        <dbReference type="RuleBase" id="RU004466"/>
    </source>
</evidence>
<keyword evidence="3 7" id="KW-0808">Transferase</keyword>
<dbReference type="Proteomes" id="UP000001876">
    <property type="component" value="Unassembled WGS sequence"/>
</dbReference>
<dbReference type="NCBIfam" id="TIGR02749">
    <property type="entry name" value="prenyl_cyano"/>
    <property type="match status" value="1"/>
</dbReference>
<dbReference type="GeneID" id="9689470"/>
<evidence type="ECO:0000256" key="1">
    <source>
        <dbReference type="ARBA" id="ARBA00001946"/>
    </source>
</evidence>
<dbReference type="GO" id="GO:0004659">
    <property type="term" value="F:prenyltransferase activity"/>
    <property type="evidence" value="ECO:0007669"/>
    <property type="project" value="InterPro"/>
</dbReference>
<dbReference type="Gene3D" id="1.10.600.10">
    <property type="entry name" value="Farnesyl Diphosphate Synthase"/>
    <property type="match status" value="1"/>
</dbReference>
<dbReference type="eggNOG" id="KOG0776">
    <property type="taxonomic scope" value="Eukaryota"/>
</dbReference>
<evidence type="ECO:0000313" key="8">
    <source>
        <dbReference type="EMBL" id="EEH51833.1"/>
    </source>
</evidence>
<name>C1N862_MICPC</name>
<dbReference type="STRING" id="564608.C1N862"/>
<evidence type="ECO:0000256" key="2">
    <source>
        <dbReference type="ARBA" id="ARBA00006706"/>
    </source>
</evidence>
<evidence type="ECO:0000313" key="9">
    <source>
        <dbReference type="Proteomes" id="UP000001876"/>
    </source>
</evidence>
<accession>C1N862</accession>
<comment type="similarity">
    <text evidence="2 7">Belongs to the FPP/GGPP synthase family.</text>
</comment>
<dbReference type="AlphaFoldDB" id="C1N862"/>
<dbReference type="GO" id="GO:0010236">
    <property type="term" value="P:plastoquinone biosynthetic process"/>
    <property type="evidence" value="ECO:0007669"/>
    <property type="project" value="TreeGrafter"/>
</dbReference>
<dbReference type="InterPro" id="IPR000092">
    <property type="entry name" value="Polyprenyl_synt"/>
</dbReference>
<dbReference type="CDD" id="cd00685">
    <property type="entry name" value="Trans_IPPS_HT"/>
    <property type="match status" value="1"/>
</dbReference>
<comment type="cofactor">
    <cofactor evidence="1">
        <name>Mg(2+)</name>
        <dbReference type="ChEBI" id="CHEBI:18420"/>
    </cofactor>
</comment>
<dbReference type="OrthoDB" id="9927103at2759"/>
<keyword evidence="9" id="KW-1185">Reference proteome</keyword>
<dbReference type="PANTHER" id="PTHR12001">
    <property type="entry name" value="GERANYLGERANYL PYROPHOSPHATE SYNTHASE"/>
    <property type="match status" value="1"/>
</dbReference>